<sequence length="142" mass="16579">MCSGFLWSGSPNITTKAKIVWDDVCTPYEEGGLGIRLIQEVSTVFSLKLIWRLFAQTKSLWVIWVKRYLLRDETLWDAKDTWLGSWAWQKLLRFRSLAKEFLRMDVKDGCTVRFWSDMWLPEGRLIEIAVKLACRSWASGGI</sequence>
<name>A0A8X7ULU3_BRACI</name>
<dbReference type="PANTHER" id="PTHR33116">
    <property type="entry name" value="REVERSE TRANSCRIPTASE ZINC-BINDING DOMAIN-CONTAINING PROTEIN-RELATED-RELATED"/>
    <property type="match status" value="1"/>
</dbReference>
<comment type="caution">
    <text evidence="1">The sequence shown here is derived from an EMBL/GenBank/DDBJ whole genome shotgun (WGS) entry which is preliminary data.</text>
</comment>
<evidence type="ECO:0000313" key="1">
    <source>
        <dbReference type="EMBL" id="KAG2282346.1"/>
    </source>
</evidence>
<accession>A0A8X7ULU3</accession>
<dbReference type="AlphaFoldDB" id="A0A8X7ULU3"/>
<gene>
    <name evidence="1" type="ORF">Bca52824_053566</name>
</gene>
<keyword evidence="2" id="KW-1185">Reference proteome</keyword>
<evidence type="ECO:0008006" key="3">
    <source>
        <dbReference type="Google" id="ProtNLM"/>
    </source>
</evidence>
<reference evidence="1 2" key="1">
    <citation type="submission" date="2020-02" db="EMBL/GenBank/DDBJ databases">
        <authorList>
            <person name="Ma Q."/>
            <person name="Huang Y."/>
            <person name="Song X."/>
            <person name="Pei D."/>
        </authorList>
    </citation>
    <scope>NUCLEOTIDE SEQUENCE [LARGE SCALE GENOMIC DNA]</scope>
    <source>
        <strain evidence="1">Sxm20200214</strain>
        <tissue evidence="1">Leaf</tissue>
    </source>
</reference>
<organism evidence="1 2">
    <name type="scientific">Brassica carinata</name>
    <name type="common">Ethiopian mustard</name>
    <name type="synonym">Abyssinian cabbage</name>
    <dbReference type="NCBI Taxonomy" id="52824"/>
    <lineage>
        <taxon>Eukaryota</taxon>
        <taxon>Viridiplantae</taxon>
        <taxon>Streptophyta</taxon>
        <taxon>Embryophyta</taxon>
        <taxon>Tracheophyta</taxon>
        <taxon>Spermatophyta</taxon>
        <taxon>Magnoliopsida</taxon>
        <taxon>eudicotyledons</taxon>
        <taxon>Gunneridae</taxon>
        <taxon>Pentapetalae</taxon>
        <taxon>rosids</taxon>
        <taxon>malvids</taxon>
        <taxon>Brassicales</taxon>
        <taxon>Brassicaceae</taxon>
        <taxon>Brassiceae</taxon>
        <taxon>Brassica</taxon>
    </lineage>
</organism>
<protein>
    <recommendedName>
        <fullName evidence="3">Reverse transcriptase zinc-binding domain-containing protein</fullName>
    </recommendedName>
</protein>
<dbReference type="PANTHER" id="PTHR33116:SF78">
    <property type="entry name" value="OS12G0587133 PROTEIN"/>
    <property type="match status" value="1"/>
</dbReference>
<dbReference type="EMBL" id="JAAMPC010000011">
    <property type="protein sequence ID" value="KAG2282346.1"/>
    <property type="molecule type" value="Genomic_DNA"/>
</dbReference>
<proteinExistence type="predicted"/>
<dbReference type="OrthoDB" id="1748778at2759"/>
<evidence type="ECO:0000313" key="2">
    <source>
        <dbReference type="Proteomes" id="UP000886595"/>
    </source>
</evidence>
<dbReference type="Proteomes" id="UP000886595">
    <property type="component" value="Unassembled WGS sequence"/>
</dbReference>